<gene>
    <name evidence="1" type="ORF">FVP01_09950</name>
</gene>
<accession>A0AA46L591</accession>
<evidence type="ECO:0000313" key="2">
    <source>
        <dbReference type="Proteomes" id="UP000321504"/>
    </source>
</evidence>
<dbReference type="AlphaFoldDB" id="A0AA46L591"/>
<organism evidence="1 2">
    <name type="scientific">Vibrio parahaemolyticus</name>
    <dbReference type="NCBI Taxonomy" id="670"/>
    <lineage>
        <taxon>Bacteria</taxon>
        <taxon>Pseudomonadati</taxon>
        <taxon>Pseudomonadota</taxon>
        <taxon>Gammaproteobacteria</taxon>
        <taxon>Vibrionales</taxon>
        <taxon>Vibrionaceae</taxon>
        <taxon>Vibrio</taxon>
    </lineage>
</organism>
<comment type="caution">
    <text evidence="1">The sequence shown here is derived from an EMBL/GenBank/DDBJ whole genome shotgun (WGS) entry which is preliminary data.</text>
</comment>
<name>A0AA46L591_VIBPH</name>
<protein>
    <submittedName>
        <fullName evidence="1">Uncharacterized protein</fullName>
    </submittedName>
</protein>
<dbReference type="EMBL" id="VRMQ01000002">
    <property type="protein sequence ID" value="TXN16276.1"/>
    <property type="molecule type" value="Genomic_DNA"/>
</dbReference>
<proteinExistence type="predicted"/>
<reference evidence="1 2" key="1">
    <citation type="submission" date="2019-08" db="EMBL/GenBank/DDBJ databases">
        <title>Emerging of two pre-pandemic pathogenic O4:KUT lineages of Vibrio parahaemolyticus in coastal eastern China.</title>
        <authorList>
            <person name="Yu H."/>
        </authorList>
    </citation>
    <scope>NUCLEOTIDE SEQUENCE [LARGE SCALE GENOMIC DNA]</scope>
    <source>
        <strain evidence="1 2">HZ17-383</strain>
    </source>
</reference>
<sequence>MYITKGMPMSSSMILSESLIESGRDIPLKELLYAKRVLDNYMAVARDTSPLELLTEMKAAAKQVEYFTTDNNPCEARNVISSMIDEIDSAETFAAFKTLAGKPSQALNELIEDRAQLIRYERELLLASGYDASRI</sequence>
<dbReference type="Proteomes" id="UP000321504">
    <property type="component" value="Unassembled WGS sequence"/>
</dbReference>
<evidence type="ECO:0000313" key="1">
    <source>
        <dbReference type="EMBL" id="TXN16276.1"/>
    </source>
</evidence>